<name>A0A154PPN1_DUFNO</name>
<protein>
    <recommendedName>
        <fullName evidence="5">Folded gastrulation N-terminal domain-containing protein</fullName>
    </recommendedName>
</protein>
<keyword evidence="2" id="KW-0732">Signal</keyword>
<dbReference type="OrthoDB" id="8197748at2759"/>
<reference evidence="3 4" key="1">
    <citation type="submission" date="2015-07" db="EMBL/GenBank/DDBJ databases">
        <title>The genome of Dufourea novaeangliae.</title>
        <authorList>
            <person name="Pan H."/>
            <person name="Kapheim K."/>
        </authorList>
    </citation>
    <scope>NUCLEOTIDE SEQUENCE [LARGE SCALE GENOMIC DNA]</scope>
    <source>
        <strain evidence="3">0120121106</strain>
        <tissue evidence="3">Whole body</tissue>
    </source>
</reference>
<feature type="signal peptide" evidence="2">
    <location>
        <begin position="1"/>
        <end position="32"/>
    </location>
</feature>
<gene>
    <name evidence="3" type="ORF">WN55_05726</name>
</gene>
<organism evidence="3 4">
    <name type="scientific">Dufourea novaeangliae</name>
    <name type="common">Sweat bee</name>
    <dbReference type="NCBI Taxonomy" id="178035"/>
    <lineage>
        <taxon>Eukaryota</taxon>
        <taxon>Metazoa</taxon>
        <taxon>Ecdysozoa</taxon>
        <taxon>Arthropoda</taxon>
        <taxon>Hexapoda</taxon>
        <taxon>Insecta</taxon>
        <taxon>Pterygota</taxon>
        <taxon>Neoptera</taxon>
        <taxon>Endopterygota</taxon>
        <taxon>Hymenoptera</taxon>
        <taxon>Apocrita</taxon>
        <taxon>Aculeata</taxon>
        <taxon>Apoidea</taxon>
        <taxon>Anthophila</taxon>
        <taxon>Halictidae</taxon>
        <taxon>Rophitinae</taxon>
        <taxon>Dufourea</taxon>
    </lineage>
</organism>
<feature type="chain" id="PRO_5007599730" description="Folded gastrulation N-terminal domain-containing protein" evidence="2">
    <location>
        <begin position="33"/>
        <end position="462"/>
    </location>
</feature>
<evidence type="ECO:0000256" key="2">
    <source>
        <dbReference type="SAM" id="SignalP"/>
    </source>
</evidence>
<evidence type="ECO:0000313" key="4">
    <source>
        <dbReference type="Proteomes" id="UP000076502"/>
    </source>
</evidence>
<evidence type="ECO:0008006" key="5">
    <source>
        <dbReference type="Google" id="ProtNLM"/>
    </source>
</evidence>
<sequence length="462" mass="51125">MVTISQRRRRHPRWRMLFTVVIFAGLVRHCELTSAKRLTDIGSFSSSSTLSRGSAETRSQDVGSPNDLAWQAWLLVDSQSGSHSGLDSASFLRRITPKSVFIAPALPALPPCADGYRADTMGRCVKNVNIDQEAHIVFLLEQLNSRYRPREIPVVIPPREDIRNSIKIPVVIPSREDIRDSIKIPVVIPPREDTRDSIKIPVVIPSYEDTRDSIEIPVVIPPREDTNLKVEEQPFESIIAATDPPKNSTKSNDDETKDEIISTSADLDAFSSNEDDEDILSRYDEVVPVAEFPVDDSNETNFSEVVDYKIPIDLKTLLNISNLKAINITDDAAVWKNDSQFLNSTEATPMLILLPSTSTNSVVVPSVEDLQTDNETSYRTSVRQDNVTGNVTDTETIGEIVPETTLPNQVLDVPQIVVDKIERNDTQNGNSSEVRNSSVHGSQAQVAMGNRVACAGLSREPA</sequence>
<dbReference type="Proteomes" id="UP000076502">
    <property type="component" value="Unassembled WGS sequence"/>
</dbReference>
<evidence type="ECO:0000256" key="1">
    <source>
        <dbReference type="SAM" id="MobiDB-lite"/>
    </source>
</evidence>
<dbReference type="EMBL" id="KQ435012">
    <property type="protein sequence ID" value="KZC13822.1"/>
    <property type="molecule type" value="Genomic_DNA"/>
</dbReference>
<feature type="compositionally biased region" description="Polar residues" evidence="1">
    <location>
        <begin position="426"/>
        <end position="445"/>
    </location>
</feature>
<evidence type="ECO:0000313" key="3">
    <source>
        <dbReference type="EMBL" id="KZC13822.1"/>
    </source>
</evidence>
<accession>A0A154PPN1</accession>
<keyword evidence="4" id="KW-1185">Reference proteome</keyword>
<feature type="region of interest" description="Disordered" evidence="1">
    <location>
        <begin position="423"/>
        <end position="447"/>
    </location>
</feature>
<dbReference type="AlphaFoldDB" id="A0A154PPN1"/>
<proteinExistence type="predicted"/>